<dbReference type="FunCoup" id="A0A6I8RTF3">
    <property type="interactions" value="562"/>
</dbReference>
<dbReference type="PROSITE" id="PS00022">
    <property type="entry name" value="EGF_1"/>
    <property type="match status" value="1"/>
</dbReference>
<name>A0A6I8RTF3_XENTR</name>
<feature type="disulfide bond" evidence="15 16">
    <location>
        <begin position="136"/>
        <end position="153"/>
    </location>
</feature>
<dbReference type="GO" id="GO:0031639">
    <property type="term" value="P:plasminogen activation"/>
    <property type="evidence" value="ECO:0007669"/>
    <property type="project" value="InterPro"/>
</dbReference>
<feature type="domain" description="Peptidase S1" evidence="22">
    <location>
        <begin position="355"/>
        <end position="599"/>
    </location>
</feature>
<dbReference type="PROSITE" id="PS50026">
    <property type="entry name" value="EGF_3"/>
    <property type="match status" value="1"/>
</dbReference>
<evidence type="ECO:0000256" key="10">
    <source>
        <dbReference type="ARBA" id="ARBA00022825"/>
    </source>
</evidence>
<dbReference type="SUPFAM" id="SSF57440">
    <property type="entry name" value="Kringle-like"/>
    <property type="match status" value="2"/>
</dbReference>
<evidence type="ECO:0000256" key="2">
    <source>
        <dbReference type="ARBA" id="ARBA00004613"/>
    </source>
</evidence>
<feature type="disulfide bond" evidence="15">
    <location>
        <begin position="224"/>
        <end position="248"/>
    </location>
</feature>
<dbReference type="InterPro" id="IPR009003">
    <property type="entry name" value="Peptidase_S1_PA"/>
</dbReference>
<dbReference type="Gene3D" id="2.40.20.10">
    <property type="entry name" value="Plasminogen Kringle 4"/>
    <property type="match status" value="2"/>
</dbReference>
<evidence type="ECO:0000256" key="5">
    <source>
        <dbReference type="ARBA" id="ARBA00022536"/>
    </source>
</evidence>
<dbReference type="GO" id="GO:0005615">
    <property type="term" value="C:extracellular space"/>
    <property type="evidence" value="ECO:0007669"/>
    <property type="project" value="UniProtKB-ARBA"/>
</dbReference>
<dbReference type="Gene3D" id="2.10.70.10">
    <property type="entry name" value="Complement Module, domain 1"/>
    <property type="match status" value="1"/>
</dbReference>
<dbReference type="Pfam" id="PF00051">
    <property type="entry name" value="Kringle"/>
    <property type="match status" value="2"/>
</dbReference>
<feature type="active site" description="Charge relay system" evidence="14">
    <location>
        <position position="401"/>
    </location>
</feature>
<evidence type="ECO:0000256" key="18">
    <source>
        <dbReference type="RuleBase" id="RU363034"/>
    </source>
</evidence>
<evidence type="ECO:0000256" key="12">
    <source>
        <dbReference type="ARBA" id="ARBA00023180"/>
    </source>
</evidence>
<evidence type="ECO:0000256" key="16">
    <source>
        <dbReference type="PROSITE-ProRule" id="PRU00076"/>
    </source>
</evidence>
<feature type="disulfide bond" evidence="15">
    <location>
        <begin position="280"/>
        <end position="322"/>
    </location>
</feature>
<dbReference type="PROSITE" id="PS00135">
    <property type="entry name" value="TRYPSIN_SER"/>
    <property type="match status" value="1"/>
</dbReference>
<evidence type="ECO:0000256" key="15">
    <source>
        <dbReference type="PIRSR" id="PIRSR001145-3"/>
    </source>
</evidence>
<keyword evidence="4" id="KW-0964">Secreted</keyword>
<dbReference type="InterPro" id="IPR000083">
    <property type="entry name" value="Fibronectin_type1"/>
</dbReference>
<dbReference type="FunFam" id="2.40.20.10:FF:000001">
    <property type="entry name" value="Urokinase-type plasminogen activator"/>
    <property type="match status" value="2"/>
</dbReference>
<dbReference type="CDD" id="cd00108">
    <property type="entry name" value="KR"/>
    <property type="match status" value="2"/>
</dbReference>
<keyword evidence="19" id="KW-0472">Membrane</keyword>
<comment type="caution">
    <text evidence="16">Lacks conserved residue(s) required for the propagation of feature annotation.</text>
</comment>
<feature type="disulfide bond" evidence="15">
    <location>
        <begin position="193"/>
        <end position="235"/>
    </location>
</feature>
<evidence type="ECO:0000256" key="19">
    <source>
        <dbReference type="SAM" id="Phobius"/>
    </source>
</evidence>
<feature type="disulfide bond" evidence="15">
    <location>
        <begin position="259"/>
        <end position="340"/>
    </location>
</feature>
<keyword evidence="5 16" id="KW-0245">EGF-like domain</keyword>
<feature type="disulfide bond" evidence="15">
    <location>
        <begin position="386"/>
        <end position="402"/>
    </location>
</feature>
<dbReference type="SMART" id="SM00181">
    <property type="entry name" value="EGF"/>
    <property type="match status" value="1"/>
</dbReference>
<feature type="active site" description="Charge relay system" evidence="14">
    <location>
        <position position="551"/>
    </location>
</feature>
<dbReference type="SMART" id="SM00020">
    <property type="entry name" value="Tryp_SPc"/>
    <property type="match status" value="1"/>
</dbReference>
<dbReference type="FunFam" id="2.10.25.10:FF:000695">
    <property type="entry name" value="Plasminogen activator"/>
    <property type="match status" value="1"/>
</dbReference>
<feature type="disulfide bond" evidence="15">
    <location>
        <begin position="114"/>
        <end position="123"/>
    </location>
</feature>
<organism evidence="24">
    <name type="scientific">Xenopus tropicalis</name>
    <name type="common">Western clawed frog</name>
    <name type="synonym">Silurana tropicalis</name>
    <dbReference type="NCBI Taxonomy" id="8364"/>
    <lineage>
        <taxon>Eukaryota</taxon>
        <taxon>Metazoa</taxon>
        <taxon>Chordata</taxon>
        <taxon>Craniata</taxon>
        <taxon>Vertebrata</taxon>
        <taxon>Euteleostomi</taxon>
        <taxon>Amphibia</taxon>
        <taxon>Batrachia</taxon>
        <taxon>Anura</taxon>
        <taxon>Pipoidea</taxon>
        <taxon>Pipidae</taxon>
        <taxon>Xenopodinae</taxon>
        <taxon>Xenopus</taxon>
        <taxon>Silurana</taxon>
    </lineage>
</organism>
<evidence type="ECO:0000259" key="23">
    <source>
        <dbReference type="PROSITE" id="PS51091"/>
    </source>
</evidence>
<keyword evidence="19" id="KW-0812">Transmembrane</keyword>
<dbReference type="InterPro" id="IPR000742">
    <property type="entry name" value="EGF"/>
</dbReference>
<keyword evidence="12" id="KW-0325">Glycoprotein</keyword>
<evidence type="ECO:0000256" key="8">
    <source>
        <dbReference type="ARBA" id="ARBA00022729"/>
    </source>
</evidence>
<dbReference type="InterPro" id="IPR013806">
    <property type="entry name" value="Kringle-like"/>
</dbReference>
<reference evidence="24" key="2">
    <citation type="submission" date="2020-05" db="UniProtKB">
        <authorList>
            <consortium name="Ensembl"/>
        </authorList>
    </citation>
    <scope>IDENTIFICATION</scope>
</reference>
<evidence type="ECO:0000256" key="11">
    <source>
        <dbReference type="ARBA" id="ARBA00023157"/>
    </source>
</evidence>
<feature type="transmembrane region" description="Helical" evidence="19">
    <location>
        <begin position="48"/>
        <end position="66"/>
    </location>
</feature>
<dbReference type="Xenbase" id="XB-GENE-1010818">
    <property type="gene designation" value="plat"/>
</dbReference>
<dbReference type="InterPro" id="IPR018056">
    <property type="entry name" value="Kringle_CS"/>
</dbReference>
<accession>A0A6I8RTF3</accession>
<dbReference type="InterPro" id="IPR026280">
    <property type="entry name" value="Tissue_plasm_act"/>
</dbReference>
<feature type="disulfide bond" evidence="15">
    <location>
        <begin position="547"/>
        <end position="575"/>
    </location>
</feature>
<dbReference type="CDD" id="cd00190">
    <property type="entry name" value="Tryp_SPc"/>
    <property type="match status" value="1"/>
</dbReference>
<dbReference type="PRINTS" id="PR00722">
    <property type="entry name" value="CHYMOTRYPSIN"/>
</dbReference>
<evidence type="ECO:0000256" key="1">
    <source>
        <dbReference type="ARBA" id="ARBA00001538"/>
    </source>
</evidence>
<dbReference type="SUPFAM" id="SSF57603">
    <property type="entry name" value="FnI-like domain"/>
    <property type="match status" value="1"/>
</dbReference>
<dbReference type="PRINTS" id="PR00018">
    <property type="entry name" value="KRINGLE"/>
</dbReference>
<feature type="disulfide bond" evidence="15">
    <location>
        <begin position="394"/>
        <end position="463"/>
    </location>
</feature>
<keyword evidence="9 18" id="KW-0378">Hydrolase</keyword>
<keyword evidence="8" id="KW-0732">Signal</keyword>
<gene>
    <name evidence="24" type="primary">plat</name>
</gene>
<keyword evidence="6 17" id="KW-0420">Kringle</keyword>
<dbReference type="PROSITE" id="PS50070">
    <property type="entry name" value="KRINGLE_2"/>
    <property type="match status" value="2"/>
</dbReference>
<dbReference type="InterPro" id="IPR050127">
    <property type="entry name" value="Serine_Proteases_S1"/>
</dbReference>
<feature type="disulfide bond" evidence="15">
    <location>
        <begin position="311"/>
        <end position="335"/>
    </location>
</feature>
<dbReference type="PROSITE" id="PS00134">
    <property type="entry name" value="TRYPSIN_HIS"/>
    <property type="match status" value="1"/>
</dbReference>
<dbReference type="PROSITE" id="PS01186">
    <property type="entry name" value="EGF_2"/>
    <property type="match status" value="1"/>
</dbReference>
<dbReference type="PANTHER" id="PTHR24264:SF42">
    <property type="entry name" value="TISSUE-TYPE PLASMINOGEN ACTIVATOR"/>
    <property type="match status" value="1"/>
</dbReference>
<dbReference type="Ensembl" id="ENSXETT00000094973">
    <property type="protein sequence ID" value="ENSXETP00000086013"/>
    <property type="gene ID" value="ENSXETG00000016792"/>
</dbReference>
<reference evidence="24" key="1">
    <citation type="journal article" date="2010" name="Science">
        <title>The genome of the Western clawed frog Xenopus tropicalis.</title>
        <authorList>
            <person name="Hellsten U."/>
            <person name="Harland R.M."/>
            <person name="Gilchrist M.J."/>
            <person name="Hendrix D."/>
            <person name="Jurka J."/>
            <person name="Kapitonov V."/>
            <person name="Ovcharenko I."/>
            <person name="Putnam N.H."/>
            <person name="Shu S."/>
            <person name="Taher L."/>
            <person name="Blitz I.L."/>
            <person name="Blumberg B."/>
            <person name="Dichmann D.S."/>
            <person name="Dubchak I."/>
            <person name="Amaya E."/>
            <person name="Detter J.C."/>
            <person name="Fletcher R."/>
            <person name="Gerhard D.S."/>
            <person name="Goodstein D."/>
            <person name="Graves T."/>
            <person name="Grigoriev I.V."/>
            <person name="Grimwood J."/>
            <person name="Kawashima T."/>
            <person name="Lindquist E."/>
            <person name="Lucas S.M."/>
            <person name="Mead P.E."/>
            <person name="Mitros T."/>
            <person name="Ogino H."/>
            <person name="Ohta Y."/>
            <person name="Poliakov A.V."/>
            <person name="Pollet N."/>
            <person name="Robert J."/>
            <person name="Salamov A."/>
            <person name="Sater A.K."/>
            <person name="Schmutz J."/>
            <person name="Terry A."/>
            <person name="Vize P.D."/>
            <person name="Warren W.C."/>
            <person name="Wells D."/>
            <person name="Wills A."/>
            <person name="Wilson R.K."/>
            <person name="Zimmerman L.B."/>
            <person name="Zorn A.M."/>
            <person name="Grainger R."/>
            <person name="Grammer T."/>
            <person name="Khokha M.K."/>
            <person name="Richardson P.M."/>
            <person name="Rokhsar D.S."/>
        </authorList>
    </citation>
    <scope>NUCLEOTIDE SEQUENCE [LARGE SCALE GENOMIC DNA]</scope>
    <source>
        <strain evidence="24">Nigerian</strain>
    </source>
</reference>
<dbReference type="PROSITE" id="PS00021">
    <property type="entry name" value="KRINGLE_1"/>
    <property type="match status" value="2"/>
</dbReference>
<feature type="domain" description="Kringle" evidence="21">
    <location>
        <begin position="171"/>
        <end position="253"/>
    </location>
</feature>
<evidence type="ECO:0000259" key="20">
    <source>
        <dbReference type="PROSITE" id="PS50026"/>
    </source>
</evidence>
<dbReference type="GO" id="GO:1901701">
    <property type="term" value="P:cellular response to oxygen-containing compound"/>
    <property type="evidence" value="ECO:0007669"/>
    <property type="project" value="UniProtKB-ARBA"/>
</dbReference>
<dbReference type="Pfam" id="PF00089">
    <property type="entry name" value="Trypsin"/>
    <property type="match status" value="1"/>
</dbReference>
<dbReference type="InterPro" id="IPR038178">
    <property type="entry name" value="Kringle_sf"/>
</dbReference>
<keyword evidence="10 18" id="KW-0720">Serine protease</keyword>
<feature type="active site" description="Charge relay system" evidence="14">
    <location>
        <position position="450"/>
    </location>
</feature>
<dbReference type="InterPro" id="IPR001314">
    <property type="entry name" value="Peptidase_S1A"/>
</dbReference>
<feature type="disulfide bond" evidence="15">
    <location>
        <begin position="131"/>
        <end position="142"/>
    </location>
</feature>
<evidence type="ECO:0000256" key="17">
    <source>
        <dbReference type="PROSITE-ProRule" id="PRU00121"/>
    </source>
</evidence>
<keyword evidence="11 15" id="KW-1015">Disulfide bond</keyword>
<dbReference type="FunFam" id="2.40.10.10:FF:000003">
    <property type="entry name" value="Transmembrane serine protease 3"/>
    <property type="match status" value="1"/>
</dbReference>
<feature type="disulfide bond" evidence="15">
    <location>
        <begin position="520"/>
        <end position="536"/>
    </location>
</feature>
<dbReference type="EC" id="3.4.21.68" evidence="3"/>
<feature type="disulfide bond" evidence="15 16">
    <location>
        <begin position="155"/>
        <end position="164"/>
    </location>
</feature>
<dbReference type="PANTHER" id="PTHR24264">
    <property type="entry name" value="TRYPSIN-RELATED"/>
    <property type="match status" value="1"/>
</dbReference>
<dbReference type="InterPro" id="IPR001254">
    <property type="entry name" value="Trypsin_dom"/>
</dbReference>
<keyword evidence="7 18" id="KW-0645">Protease</keyword>
<dbReference type="PROSITE" id="PS51091">
    <property type="entry name" value="FN1_2"/>
    <property type="match status" value="1"/>
</dbReference>
<evidence type="ECO:0000256" key="6">
    <source>
        <dbReference type="ARBA" id="ARBA00022572"/>
    </source>
</evidence>
<dbReference type="Gene3D" id="2.10.25.10">
    <property type="entry name" value="Laminin"/>
    <property type="match status" value="1"/>
</dbReference>
<dbReference type="PROSITE" id="PS01253">
    <property type="entry name" value="FN1_1"/>
    <property type="match status" value="1"/>
</dbReference>
<keyword evidence="19" id="KW-1133">Transmembrane helix</keyword>
<dbReference type="GO" id="GO:0004252">
    <property type="term" value="F:serine-type endopeptidase activity"/>
    <property type="evidence" value="ECO:0007669"/>
    <property type="project" value="UniProtKB-EC"/>
</dbReference>
<protein>
    <recommendedName>
        <fullName evidence="3">t-plasminogen activator</fullName>
        <ecNumber evidence="3">3.4.21.68</ecNumber>
    </recommendedName>
</protein>
<dbReference type="PROSITE" id="PS50240">
    <property type="entry name" value="TRYPSIN_DOM"/>
    <property type="match status" value="1"/>
</dbReference>
<feature type="disulfide bond" evidence="15">
    <location>
        <begin position="88"/>
        <end position="116"/>
    </location>
</feature>
<dbReference type="PIRSF" id="PIRSF001145">
    <property type="entry name" value="Tissue_plasm_act"/>
    <property type="match status" value="1"/>
</dbReference>
<feature type="disulfide bond" evidence="15">
    <location>
        <begin position="488"/>
        <end position="557"/>
    </location>
</feature>
<comment type="catalytic activity">
    <reaction evidence="1">
        <text>Specific cleavage of Arg-|-Val bond in plasminogen to form plasmin.</text>
        <dbReference type="EC" id="3.4.21.68"/>
    </reaction>
</comment>
<evidence type="ECO:0000256" key="7">
    <source>
        <dbReference type="ARBA" id="ARBA00022670"/>
    </source>
</evidence>
<proteinExistence type="predicted"/>
<dbReference type="SMART" id="SM00130">
    <property type="entry name" value="KR"/>
    <property type="match status" value="2"/>
</dbReference>
<evidence type="ECO:0000259" key="21">
    <source>
        <dbReference type="PROSITE" id="PS50070"/>
    </source>
</evidence>
<dbReference type="SUPFAM" id="SSF50494">
    <property type="entry name" value="Trypsin-like serine proteases"/>
    <property type="match status" value="1"/>
</dbReference>
<evidence type="ECO:0000313" key="24">
    <source>
        <dbReference type="Ensembl" id="ENSXETP00000086013"/>
    </source>
</evidence>
<dbReference type="InParanoid" id="A0A6I8RTF3"/>
<dbReference type="InterPro" id="IPR043504">
    <property type="entry name" value="Peptidase_S1_PA_chymotrypsin"/>
</dbReference>
<evidence type="ECO:0000256" key="9">
    <source>
        <dbReference type="ARBA" id="ARBA00022801"/>
    </source>
</evidence>
<evidence type="ECO:0000256" key="14">
    <source>
        <dbReference type="PIRSR" id="PIRSR001145-1"/>
    </source>
</evidence>
<dbReference type="Gene3D" id="2.40.10.10">
    <property type="entry name" value="Trypsin-like serine proteases"/>
    <property type="match status" value="2"/>
</dbReference>
<feature type="domain" description="Fibronectin type-I" evidence="23">
    <location>
        <begin position="86"/>
        <end position="126"/>
    </location>
</feature>
<dbReference type="GeneTree" id="ENSGT00940000158930"/>
<feature type="disulfide bond" evidence="15">
    <location>
        <begin position="172"/>
        <end position="253"/>
    </location>
</feature>
<dbReference type="InterPro" id="IPR033116">
    <property type="entry name" value="TRYPSIN_SER"/>
</dbReference>
<dbReference type="AlphaFoldDB" id="A0A6I8RTF3"/>
<dbReference type="SMART" id="SM00058">
    <property type="entry name" value="FN1"/>
    <property type="match status" value="1"/>
</dbReference>
<dbReference type="InterPro" id="IPR018114">
    <property type="entry name" value="TRYPSIN_HIS"/>
</dbReference>
<evidence type="ECO:0000259" key="22">
    <source>
        <dbReference type="PROSITE" id="PS50240"/>
    </source>
</evidence>
<sequence length="600" mass="67557">MLQRKITHMAGNAQDKAFFMLLVVRAENTKPSAAHPKCRAMAEVNRTLYGRCTMMFLFIMFLAGVVSSSHEGFHPRWKRGTRSYKSLCVERSSGRIYKLGDTWLRPAGKRTEFCRCDNGLSRCHSVPVTDCAEQKCYNGGRCQQAVYSTHHLCRCPSGFKGEHCETDTKETCYEGNGATYRGTQHETHSGAVCINWNSESLSGQRYKAKHKDALSLGLGNHNYCRNPDGDSKPWCHIFKDGRYKWEYCTLKPCNASLSCYSGRGTTYRGNHNIAMSGAACLRWDSPLVRHRTYTAWKSQARSLGMGSHNYCRNPDNDSRPWCHIMKGSETAWEYCDVPQCSTCGTRRPQVPQFKIKGGRGTQITSHPWQAAIFYVSRRFAGEHFLCGGTLIHSCWVLSAAHCFNEISNAEQLRVILGRTMQREPGDEEQKFTVEQLYVHSEFDANTFDNDIALLKLYSTSGSCAKETESTRPACIPDSGLTLPDWTECEISGYGKHEELALLYSEQLKEGHVRLYPDSMCTPERLSNQEVTQNMLCAGDTRNLDDACKGDSGGPLVCPHEGRMHLMGIVSWGIGCGKKDTPGVYTRVTRYTNWIREHTGI</sequence>
<feature type="domain" description="Kringle" evidence="21">
    <location>
        <begin position="258"/>
        <end position="340"/>
    </location>
</feature>
<evidence type="ECO:0000256" key="13">
    <source>
        <dbReference type="ARBA" id="ARBA00023202"/>
    </source>
</evidence>
<comment type="subcellular location">
    <subcellularLocation>
        <location evidence="2">Secreted</location>
    </subcellularLocation>
</comment>
<feature type="disulfide bond" description="Interchain (between A and B chains)" evidence="15">
    <location>
        <begin position="343"/>
        <end position="474"/>
    </location>
</feature>
<evidence type="ECO:0000256" key="3">
    <source>
        <dbReference type="ARBA" id="ARBA00013193"/>
    </source>
</evidence>
<dbReference type="Pfam" id="PF00008">
    <property type="entry name" value="EGF"/>
    <property type="match status" value="1"/>
</dbReference>
<keyword evidence="13" id="KW-0617">Plasminogen activation</keyword>
<dbReference type="Bgee" id="ENSXETG00000016792">
    <property type="expression patterns" value="Expressed in liver and 9 other cell types or tissues"/>
</dbReference>
<evidence type="ECO:0000256" key="4">
    <source>
        <dbReference type="ARBA" id="ARBA00022525"/>
    </source>
</evidence>
<feature type="domain" description="EGF-like" evidence="20">
    <location>
        <begin position="127"/>
        <end position="165"/>
    </location>
</feature>
<dbReference type="InterPro" id="IPR000001">
    <property type="entry name" value="Kringle"/>
</dbReference>
<dbReference type="GO" id="GO:0033993">
    <property type="term" value="P:response to lipid"/>
    <property type="evidence" value="ECO:0007669"/>
    <property type="project" value="UniProtKB-ARBA"/>
</dbReference>